<organism evidence="1 2">
    <name type="scientific">Hyphococcus aureus</name>
    <dbReference type="NCBI Taxonomy" id="2666033"/>
    <lineage>
        <taxon>Bacteria</taxon>
        <taxon>Pseudomonadati</taxon>
        <taxon>Pseudomonadota</taxon>
        <taxon>Alphaproteobacteria</taxon>
        <taxon>Parvularculales</taxon>
        <taxon>Parvularculaceae</taxon>
        <taxon>Hyphococcus</taxon>
    </lineage>
</organism>
<evidence type="ECO:0000313" key="2">
    <source>
        <dbReference type="Proteomes" id="UP001596116"/>
    </source>
</evidence>
<sequence>MKKLSVAALFAALAVTGCVSDEAKERRAAREGNPAPCPNIVVLNEASRFIEFDGDQTIDNVAYSGEVVNVTSTCRYFEDEPIDAGLTIDLAFGKGPKGEPGKKSFTYFVAVTRKDSEVIAKTEFPIEVSFGDNAVETARADIDKIIIPRANETISGVNFEIIVGFSVTPQQAIFNRSGKSLKFPNLK</sequence>
<gene>
    <name evidence="1" type="ORF">ACFMB1_13185</name>
</gene>
<accession>A0ABW1KWZ8</accession>
<comment type="caution">
    <text evidence="1">The sequence shown here is derived from an EMBL/GenBank/DDBJ whole genome shotgun (WGS) entry which is preliminary data.</text>
</comment>
<keyword evidence="2" id="KW-1185">Reference proteome</keyword>
<reference evidence="1 2" key="1">
    <citation type="submission" date="2024-09" db="EMBL/GenBank/DDBJ databases">
        <authorList>
            <person name="Zhang Z.-H."/>
        </authorList>
    </citation>
    <scope>NUCLEOTIDE SEQUENCE [LARGE SCALE GENOMIC DNA]</scope>
    <source>
        <strain evidence="1 2">HHTR114</strain>
    </source>
</reference>
<proteinExistence type="predicted"/>
<dbReference type="PROSITE" id="PS51257">
    <property type="entry name" value="PROKAR_LIPOPROTEIN"/>
    <property type="match status" value="1"/>
</dbReference>
<name>A0ABW1KWZ8_9PROT</name>
<dbReference type="RefSeq" id="WP_379882257.1">
    <property type="nucleotide sequence ID" value="NZ_JBHPON010000002.1"/>
</dbReference>
<evidence type="ECO:0008006" key="3">
    <source>
        <dbReference type="Google" id="ProtNLM"/>
    </source>
</evidence>
<protein>
    <recommendedName>
        <fullName evidence="3">Lipoprotein</fullName>
    </recommendedName>
</protein>
<dbReference type="Proteomes" id="UP001596116">
    <property type="component" value="Unassembled WGS sequence"/>
</dbReference>
<evidence type="ECO:0000313" key="1">
    <source>
        <dbReference type="EMBL" id="MFC6036504.1"/>
    </source>
</evidence>
<dbReference type="EMBL" id="JBHPON010000002">
    <property type="protein sequence ID" value="MFC6036504.1"/>
    <property type="molecule type" value="Genomic_DNA"/>
</dbReference>